<feature type="active site" evidence="9">
    <location>
        <position position="9"/>
    </location>
</feature>
<dbReference type="NCBIfam" id="TIGR00154">
    <property type="entry name" value="ispE"/>
    <property type="match status" value="1"/>
</dbReference>
<evidence type="ECO:0000256" key="9">
    <source>
        <dbReference type="HAMAP-Rule" id="MF_00061"/>
    </source>
</evidence>
<dbReference type="HAMAP" id="MF_00061">
    <property type="entry name" value="IspE"/>
    <property type="match status" value="1"/>
</dbReference>
<comment type="function">
    <text evidence="9">Catalyzes the phosphorylation of the position 2 hydroxy group of 4-diphosphocytidyl-2C-methyl-D-erythritol.</text>
</comment>
<evidence type="ECO:0000256" key="2">
    <source>
        <dbReference type="ARBA" id="ARBA00012052"/>
    </source>
</evidence>
<comment type="caution">
    <text evidence="12">The sequence shown here is derived from an EMBL/GenBank/DDBJ whole genome shotgun (WGS) entry which is preliminary data.</text>
</comment>
<feature type="active site" evidence="9">
    <location>
        <position position="139"/>
    </location>
</feature>
<evidence type="ECO:0000256" key="4">
    <source>
        <dbReference type="ARBA" id="ARBA00022679"/>
    </source>
</evidence>
<dbReference type="InterPro" id="IPR013750">
    <property type="entry name" value="GHMP_kinase_C_dom"/>
</dbReference>
<gene>
    <name evidence="9" type="primary">ispE</name>
    <name evidence="12" type="ORF">A3K49_01460</name>
</gene>
<dbReference type="InterPro" id="IPR036554">
    <property type="entry name" value="GHMP_kinase_C_sf"/>
</dbReference>
<sequence>MVRLKAFAKVNLTLKILAKRSDGYHSLESVMQSVSLCDYISLEPHSSGIELSIVGDHKLPTDNKNLAFRAAEAFFLELDKKGIAHGGIKINLEKKIPLAAGLAGGSADAAGVLFGLNKLADKPFNEEELIMIGASLGSDVPFCLKGGRCLATGWGEKLAAKPLEKTEYYIIVVPDLEVPTPWAYQEFDRVVESEPLLIEGNKNDLEPVVVRRYPVISEVMGKLVEAGCEWAQMSGSGPSVFGLVRDQNLGRLITTKIRHAYPRAFFTETVGVGVEAEHHYSPNT</sequence>
<dbReference type="UniPathway" id="UPA00056">
    <property type="reaction ID" value="UER00094"/>
</dbReference>
<feature type="domain" description="GHMP kinase C-terminal" evidence="11">
    <location>
        <begin position="202"/>
        <end position="261"/>
    </location>
</feature>
<dbReference type="EC" id="2.7.1.148" evidence="2 9"/>
<dbReference type="Proteomes" id="UP000178602">
    <property type="component" value="Unassembled WGS sequence"/>
</dbReference>
<evidence type="ECO:0000256" key="1">
    <source>
        <dbReference type="ARBA" id="ARBA00009684"/>
    </source>
</evidence>
<organism evidence="12 13">
    <name type="scientific">candidate division WOR-1 bacterium RIFOXYC12_FULL_54_18</name>
    <dbReference type="NCBI Taxonomy" id="1802584"/>
    <lineage>
        <taxon>Bacteria</taxon>
        <taxon>Bacillati</taxon>
        <taxon>Saganbacteria</taxon>
    </lineage>
</organism>
<keyword evidence="5 9" id="KW-0547">Nucleotide-binding</keyword>
<feature type="binding site" evidence="9">
    <location>
        <begin position="97"/>
        <end position="107"/>
    </location>
    <ligand>
        <name>ATP</name>
        <dbReference type="ChEBI" id="CHEBI:30616"/>
    </ligand>
</feature>
<dbReference type="SUPFAM" id="SSF54211">
    <property type="entry name" value="Ribosomal protein S5 domain 2-like"/>
    <property type="match status" value="1"/>
</dbReference>
<proteinExistence type="inferred from homology"/>
<dbReference type="PANTHER" id="PTHR43527:SF2">
    <property type="entry name" value="4-DIPHOSPHOCYTIDYL-2-C-METHYL-D-ERYTHRITOL KINASE, CHLOROPLASTIC"/>
    <property type="match status" value="1"/>
</dbReference>
<evidence type="ECO:0000256" key="6">
    <source>
        <dbReference type="ARBA" id="ARBA00022777"/>
    </source>
</evidence>
<dbReference type="Pfam" id="PF00288">
    <property type="entry name" value="GHMP_kinases_N"/>
    <property type="match status" value="1"/>
</dbReference>
<feature type="domain" description="GHMP kinase N-terminal" evidence="10">
    <location>
        <begin position="65"/>
        <end position="147"/>
    </location>
</feature>
<keyword evidence="9" id="KW-0414">Isoprene biosynthesis</keyword>
<dbReference type="GO" id="GO:0019288">
    <property type="term" value="P:isopentenyl diphosphate biosynthetic process, methylerythritol 4-phosphate pathway"/>
    <property type="evidence" value="ECO:0007669"/>
    <property type="project" value="UniProtKB-UniRule"/>
</dbReference>
<dbReference type="InterPro" id="IPR020568">
    <property type="entry name" value="Ribosomal_Su5_D2-typ_SF"/>
</dbReference>
<dbReference type="InterPro" id="IPR014721">
    <property type="entry name" value="Ribsml_uS5_D2-typ_fold_subgr"/>
</dbReference>
<evidence type="ECO:0000313" key="13">
    <source>
        <dbReference type="Proteomes" id="UP000178602"/>
    </source>
</evidence>
<dbReference type="GO" id="GO:0005524">
    <property type="term" value="F:ATP binding"/>
    <property type="evidence" value="ECO:0007669"/>
    <property type="project" value="UniProtKB-UniRule"/>
</dbReference>
<comment type="pathway">
    <text evidence="9">Isoprenoid biosynthesis; isopentenyl diphosphate biosynthesis via DXP pathway; isopentenyl diphosphate from 1-deoxy-D-xylulose 5-phosphate: step 3/6.</text>
</comment>
<evidence type="ECO:0000313" key="12">
    <source>
        <dbReference type="EMBL" id="OGC27668.1"/>
    </source>
</evidence>
<keyword evidence="6 9" id="KW-0418">Kinase</keyword>
<keyword evidence="4 9" id="KW-0808">Transferase</keyword>
<accession>A0A1F4T4N5</accession>
<keyword evidence="7 9" id="KW-0067">ATP-binding</keyword>
<evidence type="ECO:0000259" key="11">
    <source>
        <dbReference type="Pfam" id="PF08544"/>
    </source>
</evidence>
<dbReference type="GO" id="GO:0050515">
    <property type="term" value="F:4-(cytidine 5'-diphospho)-2-C-methyl-D-erythritol kinase activity"/>
    <property type="evidence" value="ECO:0007669"/>
    <property type="project" value="UniProtKB-UniRule"/>
</dbReference>
<dbReference type="InterPro" id="IPR006204">
    <property type="entry name" value="GHMP_kinase_N_dom"/>
</dbReference>
<evidence type="ECO:0000256" key="3">
    <source>
        <dbReference type="ARBA" id="ARBA00017473"/>
    </source>
</evidence>
<protein>
    <recommendedName>
        <fullName evidence="3 9">4-diphosphocytidyl-2-C-methyl-D-erythritol kinase</fullName>
        <shortName evidence="9">CMK</shortName>
        <ecNumber evidence="2 9">2.7.1.148</ecNumber>
    </recommendedName>
    <alternativeName>
        <fullName evidence="8 9">4-(cytidine-5'-diphospho)-2-C-methyl-D-erythritol kinase</fullName>
    </alternativeName>
</protein>
<dbReference type="PANTHER" id="PTHR43527">
    <property type="entry name" value="4-DIPHOSPHOCYTIDYL-2-C-METHYL-D-ERYTHRITOL KINASE, CHLOROPLASTIC"/>
    <property type="match status" value="1"/>
</dbReference>
<dbReference type="InterPro" id="IPR004424">
    <property type="entry name" value="IspE"/>
</dbReference>
<dbReference type="Gene3D" id="3.30.230.10">
    <property type="match status" value="1"/>
</dbReference>
<dbReference type="GO" id="GO:0016114">
    <property type="term" value="P:terpenoid biosynthetic process"/>
    <property type="evidence" value="ECO:0007669"/>
    <property type="project" value="UniProtKB-UniRule"/>
</dbReference>
<dbReference type="AlphaFoldDB" id="A0A1F4T4N5"/>
<reference evidence="12 13" key="1">
    <citation type="journal article" date="2016" name="Nat. Commun.">
        <title>Thousands of microbial genomes shed light on interconnected biogeochemical processes in an aquifer system.</title>
        <authorList>
            <person name="Anantharaman K."/>
            <person name="Brown C.T."/>
            <person name="Hug L.A."/>
            <person name="Sharon I."/>
            <person name="Castelle C.J."/>
            <person name="Probst A.J."/>
            <person name="Thomas B.C."/>
            <person name="Singh A."/>
            <person name="Wilkins M.J."/>
            <person name="Karaoz U."/>
            <person name="Brodie E.L."/>
            <person name="Williams K.H."/>
            <person name="Hubbard S.S."/>
            <person name="Banfield J.F."/>
        </authorList>
    </citation>
    <scope>NUCLEOTIDE SEQUENCE [LARGE SCALE GENOMIC DNA]</scope>
</reference>
<comment type="similarity">
    <text evidence="1 9">Belongs to the GHMP kinase family. IspE subfamily.</text>
</comment>
<dbReference type="Gene3D" id="3.30.70.890">
    <property type="entry name" value="GHMP kinase, C-terminal domain"/>
    <property type="match status" value="1"/>
</dbReference>
<dbReference type="SUPFAM" id="SSF55060">
    <property type="entry name" value="GHMP Kinase, C-terminal domain"/>
    <property type="match status" value="1"/>
</dbReference>
<evidence type="ECO:0000256" key="8">
    <source>
        <dbReference type="ARBA" id="ARBA00032554"/>
    </source>
</evidence>
<name>A0A1F4T4N5_UNCSA</name>
<comment type="catalytic activity">
    <reaction evidence="9">
        <text>4-CDP-2-C-methyl-D-erythritol + ATP = 4-CDP-2-C-methyl-D-erythritol 2-phosphate + ADP + H(+)</text>
        <dbReference type="Rhea" id="RHEA:18437"/>
        <dbReference type="ChEBI" id="CHEBI:15378"/>
        <dbReference type="ChEBI" id="CHEBI:30616"/>
        <dbReference type="ChEBI" id="CHEBI:57823"/>
        <dbReference type="ChEBI" id="CHEBI:57919"/>
        <dbReference type="ChEBI" id="CHEBI:456216"/>
        <dbReference type="EC" id="2.7.1.148"/>
    </reaction>
</comment>
<evidence type="ECO:0000259" key="10">
    <source>
        <dbReference type="Pfam" id="PF00288"/>
    </source>
</evidence>
<dbReference type="Pfam" id="PF08544">
    <property type="entry name" value="GHMP_kinases_C"/>
    <property type="match status" value="1"/>
</dbReference>
<evidence type="ECO:0000256" key="5">
    <source>
        <dbReference type="ARBA" id="ARBA00022741"/>
    </source>
</evidence>
<dbReference type="PIRSF" id="PIRSF010376">
    <property type="entry name" value="IspE"/>
    <property type="match status" value="1"/>
</dbReference>
<evidence type="ECO:0000256" key="7">
    <source>
        <dbReference type="ARBA" id="ARBA00022840"/>
    </source>
</evidence>
<dbReference type="EMBL" id="MEUG01000001">
    <property type="protein sequence ID" value="OGC27668.1"/>
    <property type="molecule type" value="Genomic_DNA"/>
</dbReference>